<feature type="compositionally biased region" description="Basic and acidic residues" evidence="1">
    <location>
        <begin position="76"/>
        <end position="92"/>
    </location>
</feature>
<name>C4J173_MAIZE</name>
<protein>
    <submittedName>
        <fullName evidence="2">Uncharacterized protein</fullName>
    </submittedName>
</protein>
<evidence type="ECO:0000256" key="1">
    <source>
        <dbReference type="SAM" id="MobiDB-lite"/>
    </source>
</evidence>
<feature type="region of interest" description="Disordered" evidence="1">
    <location>
        <begin position="18"/>
        <end position="92"/>
    </location>
</feature>
<accession>C4J173</accession>
<feature type="compositionally biased region" description="Gly residues" evidence="1">
    <location>
        <begin position="61"/>
        <end position="70"/>
    </location>
</feature>
<reference evidence="2" key="2">
    <citation type="submission" date="2012-06" db="EMBL/GenBank/DDBJ databases">
        <authorList>
            <person name="Yu Y."/>
            <person name="Currie J."/>
            <person name="Lomeli R."/>
            <person name="Angelova A."/>
            <person name="Collura K."/>
            <person name="Wissotski M."/>
            <person name="Campos D."/>
            <person name="Kudrna D."/>
            <person name="Golser W."/>
            <person name="Ashely E."/>
            <person name="Descour A."/>
            <person name="Fernandes J."/>
            <person name="Soderlund C."/>
            <person name="Walbot V."/>
        </authorList>
    </citation>
    <scope>NUCLEOTIDE SEQUENCE</scope>
    <source>
        <strain evidence="2">B73</strain>
    </source>
</reference>
<dbReference type="AlphaFoldDB" id="C4J173"/>
<organism evidence="2">
    <name type="scientific">Zea mays</name>
    <name type="common">Maize</name>
    <dbReference type="NCBI Taxonomy" id="4577"/>
    <lineage>
        <taxon>Eukaryota</taxon>
        <taxon>Viridiplantae</taxon>
        <taxon>Streptophyta</taxon>
        <taxon>Embryophyta</taxon>
        <taxon>Tracheophyta</taxon>
        <taxon>Spermatophyta</taxon>
        <taxon>Magnoliopsida</taxon>
        <taxon>Liliopsida</taxon>
        <taxon>Poales</taxon>
        <taxon>Poaceae</taxon>
        <taxon>PACMAD clade</taxon>
        <taxon>Panicoideae</taxon>
        <taxon>Andropogonodae</taxon>
        <taxon>Andropogoneae</taxon>
        <taxon>Tripsacinae</taxon>
        <taxon>Zea</taxon>
    </lineage>
</organism>
<sequence>MRRRHDTNKEISLVPVLLNTTPINRPRRRWKGPIGSVADGGEEEGGGGGDEGRGERRRRAGGGGNGAGRGRLGRGGHREDDGRQDGDHGEGL</sequence>
<proteinExistence type="evidence at transcript level"/>
<evidence type="ECO:0000313" key="2">
    <source>
        <dbReference type="EMBL" id="ACR34923.1"/>
    </source>
</evidence>
<reference evidence="2" key="1">
    <citation type="journal article" date="2009" name="PLoS Genet.">
        <title>Sequencing, mapping, and analysis of 27,455 maize full-length cDNAs.</title>
        <authorList>
            <person name="Soderlund C."/>
            <person name="Descour A."/>
            <person name="Kudrna D."/>
            <person name="Bomhoff M."/>
            <person name="Boyd L."/>
            <person name="Currie J."/>
            <person name="Angelova A."/>
            <person name="Collura K."/>
            <person name="Wissotski M."/>
            <person name="Ashley E."/>
            <person name="Morrow D."/>
            <person name="Fernandes J."/>
            <person name="Walbot V."/>
            <person name="Yu Y."/>
        </authorList>
    </citation>
    <scope>NUCLEOTIDE SEQUENCE</scope>
    <source>
        <strain evidence="2">B73</strain>
    </source>
</reference>
<dbReference type="EMBL" id="BT084570">
    <property type="protein sequence ID" value="ACR34923.1"/>
    <property type="molecule type" value="mRNA"/>
</dbReference>